<keyword evidence="1" id="KW-0560">Oxidoreductase</keyword>
<dbReference type="PANTHER" id="PTHR43625">
    <property type="entry name" value="AFLATOXIN B1 ALDEHYDE REDUCTASE"/>
    <property type="match status" value="1"/>
</dbReference>
<dbReference type="Proteomes" id="UP000053095">
    <property type="component" value="Unassembled WGS sequence"/>
</dbReference>
<dbReference type="EMBL" id="DF933837">
    <property type="protein sequence ID" value="GAM41156.1"/>
    <property type="molecule type" value="Genomic_DNA"/>
</dbReference>
<reference evidence="4" key="1">
    <citation type="journal article" date="2015" name="Genome Announc.">
        <title>Draft genome sequence of Talaromyces cellulolyticus strain Y-94, a source of lignocellulosic biomass-degrading enzymes.</title>
        <authorList>
            <person name="Fujii T."/>
            <person name="Koike H."/>
            <person name="Sawayama S."/>
            <person name="Yano S."/>
            <person name="Inoue H."/>
        </authorList>
    </citation>
    <scope>NUCLEOTIDE SEQUENCE [LARGE SCALE GENOMIC DNA]</scope>
    <source>
        <strain evidence="4">Y-94</strain>
    </source>
</reference>
<organism evidence="3 4">
    <name type="scientific">Talaromyces pinophilus</name>
    <name type="common">Penicillium pinophilum</name>
    <dbReference type="NCBI Taxonomy" id="128442"/>
    <lineage>
        <taxon>Eukaryota</taxon>
        <taxon>Fungi</taxon>
        <taxon>Dikarya</taxon>
        <taxon>Ascomycota</taxon>
        <taxon>Pezizomycotina</taxon>
        <taxon>Eurotiomycetes</taxon>
        <taxon>Eurotiomycetidae</taxon>
        <taxon>Eurotiales</taxon>
        <taxon>Trichocomaceae</taxon>
        <taxon>Talaromyces</taxon>
        <taxon>Talaromyces sect. Talaromyces</taxon>
    </lineage>
</organism>
<proteinExistence type="predicted"/>
<keyword evidence="4" id="KW-1185">Reference proteome</keyword>
<evidence type="ECO:0000256" key="1">
    <source>
        <dbReference type="ARBA" id="ARBA00023002"/>
    </source>
</evidence>
<dbReference type="InterPro" id="IPR023210">
    <property type="entry name" value="NADP_OxRdtase_dom"/>
</dbReference>
<dbReference type="AlphaFoldDB" id="A0A6V8HH24"/>
<gene>
    <name evidence="3" type="ORF">TCE0_041f14067</name>
</gene>
<protein>
    <submittedName>
        <fullName evidence="3">Aldo-keto reductase</fullName>
    </submittedName>
</protein>
<sequence>MSKGSIPTRKLGKNGPDVPAMGLGLMGLSGVYGSAPDEEGRFKILDRAAEIGSTFWDTADMYGDTEELVGKWFQRTGKRDEIFLASKFGIMMEGYQFKGINSSADYCRQQCEASLKRLNTDCIDLYYCHRVNPETPIEETMRALAQLQAEGKIKHIGLSEAGSDTLRRAVKIAPVAAVQMEYSPFVRDIEQDSSSQVLQTCRELGIAVVCYSPLARGLLTGRYTTPESLSDNGDQRGRWFPWFQPENFSKNVSIVNQFKIFADKKGCTPSQLALAWLLHQGPDIIPNPGTKSIKYLEQNVDALAIELTEEETIGIRKFLENNELAGYRSTAGSEHFAYVTTKTEQ</sequence>
<evidence type="ECO:0000313" key="3">
    <source>
        <dbReference type="EMBL" id="GAM41156.1"/>
    </source>
</evidence>
<comment type="caution">
    <text evidence="3">The sequence shown here is derived from an EMBL/GenBank/DDBJ whole genome shotgun (WGS) entry which is preliminary data.</text>
</comment>
<dbReference type="InterPro" id="IPR050791">
    <property type="entry name" value="Aldo-Keto_reductase"/>
</dbReference>
<name>A0A6V8HH24_TALPI</name>
<evidence type="ECO:0000259" key="2">
    <source>
        <dbReference type="Pfam" id="PF00248"/>
    </source>
</evidence>
<feature type="domain" description="NADP-dependent oxidoreductase" evidence="2">
    <location>
        <begin position="21"/>
        <end position="317"/>
    </location>
</feature>
<dbReference type="PANTHER" id="PTHR43625:SF40">
    <property type="entry name" value="ALDO-KETO REDUCTASE YAKC [NADP(+)]"/>
    <property type="match status" value="1"/>
</dbReference>
<dbReference type="Pfam" id="PF00248">
    <property type="entry name" value="Aldo_ket_red"/>
    <property type="match status" value="1"/>
</dbReference>
<dbReference type="Gene3D" id="3.20.20.100">
    <property type="entry name" value="NADP-dependent oxidoreductase domain"/>
    <property type="match status" value="1"/>
</dbReference>
<dbReference type="GO" id="GO:0005737">
    <property type="term" value="C:cytoplasm"/>
    <property type="evidence" value="ECO:0007669"/>
    <property type="project" value="TreeGrafter"/>
</dbReference>
<dbReference type="InterPro" id="IPR036812">
    <property type="entry name" value="NAD(P)_OxRdtase_dom_sf"/>
</dbReference>
<accession>A0A6V8HH24</accession>
<dbReference type="CDD" id="cd19076">
    <property type="entry name" value="AKR_AKR13A_13D"/>
    <property type="match status" value="1"/>
</dbReference>
<dbReference type="GO" id="GO:0016491">
    <property type="term" value="F:oxidoreductase activity"/>
    <property type="evidence" value="ECO:0007669"/>
    <property type="project" value="UniProtKB-KW"/>
</dbReference>
<dbReference type="SUPFAM" id="SSF51430">
    <property type="entry name" value="NAD(P)-linked oxidoreductase"/>
    <property type="match status" value="1"/>
</dbReference>
<evidence type="ECO:0000313" key="4">
    <source>
        <dbReference type="Proteomes" id="UP000053095"/>
    </source>
</evidence>